<dbReference type="InterPro" id="IPR036691">
    <property type="entry name" value="Endo/exonu/phosph_ase_sf"/>
</dbReference>
<proteinExistence type="inferred from homology"/>
<keyword evidence="6" id="KW-0464">Manganese</keyword>
<keyword evidence="2 6" id="KW-0479">Metal-binding</keyword>
<dbReference type="GO" id="GO:0003906">
    <property type="term" value="F:DNA-(apurinic or apyrimidinic site) endonuclease activity"/>
    <property type="evidence" value="ECO:0007669"/>
    <property type="project" value="TreeGrafter"/>
</dbReference>
<dbReference type="PROSITE" id="PS51435">
    <property type="entry name" value="AP_NUCLEASE_F1_4"/>
    <property type="match status" value="1"/>
</dbReference>
<dbReference type="GO" id="GO:0005634">
    <property type="term" value="C:nucleus"/>
    <property type="evidence" value="ECO:0007669"/>
    <property type="project" value="TreeGrafter"/>
</dbReference>
<dbReference type="CDD" id="cd09087">
    <property type="entry name" value="Ape1-like_AP-endo"/>
    <property type="match status" value="1"/>
</dbReference>
<feature type="region of interest" description="Disordered" evidence="9">
    <location>
        <begin position="265"/>
        <end position="286"/>
    </location>
</feature>
<feature type="active site" description="Proton donor/acceptor" evidence="5">
    <location>
        <position position="404"/>
    </location>
</feature>
<evidence type="ECO:0000256" key="8">
    <source>
        <dbReference type="RuleBase" id="RU362131"/>
    </source>
</evidence>
<evidence type="ECO:0000256" key="4">
    <source>
        <dbReference type="ARBA" id="ARBA00022842"/>
    </source>
</evidence>
<dbReference type="InterPro" id="IPR020847">
    <property type="entry name" value="AP_endonuclease_F1_BS"/>
</dbReference>
<keyword evidence="11" id="KW-0269">Exonuclease</keyword>
<evidence type="ECO:0000256" key="6">
    <source>
        <dbReference type="PIRSR" id="PIRSR604808-2"/>
    </source>
</evidence>
<feature type="binding site" evidence="6">
    <location>
        <position position="404"/>
    </location>
    <ligand>
        <name>Mg(2+)</name>
        <dbReference type="ChEBI" id="CHEBI:18420"/>
        <label>1</label>
    </ligand>
</feature>
<evidence type="ECO:0000313" key="11">
    <source>
        <dbReference type="EMBL" id="CEL70282.1"/>
    </source>
</evidence>
<feature type="binding site" evidence="6">
    <location>
        <position position="406"/>
    </location>
    <ligand>
        <name>Mg(2+)</name>
        <dbReference type="ChEBI" id="CHEBI:18420"/>
        <label>1</label>
    </ligand>
</feature>
<dbReference type="EC" id="3.1.-.-" evidence="8"/>
<dbReference type="GO" id="GO:0008081">
    <property type="term" value="F:phosphoric diester hydrolase activity"/>
    <property type="evidence" value="ECO:0007669"/>
    <property type="project" value="TreeGrafter"/>
</dbReference>
<dbReference type="GO" id="GO:0003677">
    <property type="term" value="F:DNA binding"/>
    <property type="evidence" value="ECO:0007669"/>
    <property type="project" value="InterPro"/>
</dbReference>
<dbReference type="InterPro" id="IPR005135">
    <property type="entry name" value="Endo/exonuclease/phosphatase"/>
</dbReference>
<keyword evidence="4 6" id="KW-0460">Magnesium</keyword>
<evidence type="ECO:0000256" key="7">
    <source>
        <dbReference type="PIRSR" id="PIRSR604808-3"/>
    </source>
</evidence>
<feature type="compositionally biased region" description="Low complexity" evidence="9">
    <location>
        <begin position="615"/>
        <end position="625"/>
    </location>
</feature>
<evidence type="ECO:0000256" key="5">
    <source>
        <dbReference type="PIRSR" id="PIRSR604808-1"/>
    </source>
</evidence>
<feature type="site" description="Interaction with DNA substrate" evidence="7">
    <location>
        <position position="534"/>
    </location>
</feature>
<dbReference type="GO" id="GO:0008311">
    <property type="term" value="F:double-stranded DNA 3'-5' DNA exonuclease activity"/>
    <property type="evidence" value="ECO:0007669"/>
    <property type="project" value="TreeGrafter"/>
</dbReference>
<sequence>MRPLGFVPSFVHADSALSRSFPLAESPFYKFAPRRLALFLPFASPLSAFPHSPTLCLCLSSLPPSLSRTISPSLSSSIYSSLSPACAYPFSRLSTSCAEPSSRASGGERRRSPRRKTATMPVQRAQKAARGEEEAEGPPGVDIEKHSAAHPAFPSSSRASPSGSSVSVFLSTSIGSALSCSEASPSDGPQAKEGQQRKNAEAEREREKRQEQKRTAPLSIVTWNVNSIASRIRDTRQWFYFSSFLQKVNPDILCLQEVKLAAHGPPGAKRGDGMPRDRSRIKESDKVSSVEAREIREALNTLLPDHKLLISLADWRYSGQMMFIRNDLPVRSLRYNLALDGRSAHEHDPEGRIILAEFSPFCVLTTYSPNNGGTPKSFERRRLWDERMLEFVTQLKKPLVWVGDLNCAPEDIDLSDPEQFRSVIHESADGTIDPDNIGQAGCTDAERRRFRAILERGNLVDAFRELHPRMEPPPLESAEYSWRGFGGSGPRGMLRGLGMRLDHIVLTATLMPAVELVRICGAGKSKANFFGSDHCPVLVRFKEKETLALPAVACEAVRVSASLPPAKKRQEDSRLDAFFGVKRRAPAPGEAGQKRTKAEEIVISDSSDEERKAASEAAAPQAPLENTRHVQAS</sequence>
<evidence type="ECO:0000256" key="2">
    <source>
        <dbReference type="ARBA" id="ARBA00022723"/>
    </source>
</evidence>
<evidence type="ECO:0000256" key="1">
    <source>
        <dbReference type="ARBA" id="ARBA00007092"/>
    </source>
</evidence>
<feature type="region of interest" description="Disordered" evidence="9">
    <location>
        <begin position="96"/>
        <end position="164"/>
    </location>
</feature>
<feature type="compositionally biased region" description="Basic and acidic residues" evidence="9">
    <location>
        <begin position="269"/>
        <end position="286"/>
    </location>
</feature>
<accession>A0A0F7UQA1</accession>
<dbReference type="GO" id="GO:0046872">
    <property type="term" value="F:metal ion binding"/>
    <property type="evidence" value="ECO:0007669"/>
    <property type="project" value="UniProtKB-KW"/>
</dbReference>
<keyword evidence="3" id="KW-0378">Hydrolase</keyword>
<dbReference type="Gene3D" id="3.60.10.10">
    <property type="entry name" value="Endonuclease/exonuclease/phosphatase"/>
    <property type="match status" value="1"/>
</dbReference>
<feature type="domain" description="Endonuclease/exonuclease/phosphatase" evidence="10">
    <location>
        <begin position="221"/>
        <end position="534"/>
    </location>
</feature>
<dbReference type="InterPro" id="IPR004808">
    <property type="entry name" value="AP_endonuc_1"/>
</dbReference>
<feature type="binding site" evidence="6">
    <location>
        <position position="224"/>
    </location>
    <ligand>
        <name>Mg(2+)</name>
        <dbReference type="ChEBI" id="CHEBI:18420"/>
        <label>1</label>
    </ligand>
</feature>
<feature type="region of interest" description="Disordered" evidence="9">
    <location>
        <begin position="179"/>
        <end position="214"/>
    </location>
</feature>
<organism evidence="11">
    <name type="scientific">Neospora caninum (strain Liverpool)</name>
    <dbReference type="NCBI Taxonomy" id="572307"/>
    <lineage>
        <taxon>Eukaryota</taxon>
        <taxon>Sar</taxon>
        <taxon>Alveolata</taxon>
        <taxon>Apicomplexa</taxon>
        <taxon>Conoidasida</taxon>
        <taxon>Coccidia</taxon>
        <taxon>Eucoccidiorida</taxon>
        <taxon>Eimeriorina</taxon>
        <taxon>Sarcocystidae</taxon>
        <taxon>Neospora</taxon>
    </lineage>
</organism>
<dbReference type="Pfam" id="PF03372">
    <property type="entry name" value="Exo_endo_phos"/>
    <property type="match status" value="1"/>
</dbReference>
<evidence type="ECO:0000259" key="10">
    <source>
        <dbReference type="Pfam" id="PF03372"/>
    </source>
</evidence>
<feature type="active site" description="Proton acceptor" evidence="5">
    <location>
        <position position="534"/>
    </location>
</feature>
<keyword evidence="11" id="KW-0540">Nuclease</keyword>
<comment type="cofactor">
    <cofactor evidence="6 8">
        <name>Mg(2+)</name>
        <dbReference type="ChEBI" id="CHEBI:18420"/>
    </cofactor>
    <cofactor evidence="6 8">
        <name>Mn(2+)</name>
        <dbReference type="ChEBI" id="CHEBI:29035"/>
    </cofactor>
    <text evidence="6 8">Probably binds two magnesium or manganese ions per subunit.</text>
</comment>
<dbReference type="PANTHER" id="PTHR22748">
    <property type="entry name" value="AP ENDONUCLEASE"/>
    <property type="match status" value="1"/>
</dbReference>
<gene>
    <name evidence="11" type="ORF">BN1204_059670</name>
</gene>
<feature type="site" description="Transition state stabilizer" evidence="7">
    <location>
        <position position="406"/>
    </location>
</feature>
<feature type="compositionally biased region" description="Basic and acidic residues" evidence="9">
    <location>
        <begin position="194"/>
        <end position="214"/>
    </location>
</feature>
<dbReference type="AlphaFoldDB" id="A0A0F7UQA1"/>
<dbReference type="NCBIfam" id="TIGR00633">
    <property type="entry name" value="xth"/>
    <property type="match status" value="1"/>
</dbReference>
<dbReference type="PROSITE" id="PS00726">
    <property type="entry name" value="AP_NUCLEASE_F1_1"/>
    <property type="match status" value="1"/>
</dbReference>
<keyword evidence="8" id="KW-0227">DNA damage</keyword>
<evidence type="ECO:0000256" key="3">
    <source>
        <dbReference type="ARBA" id="ARBA00022801"/>
    </source>
</evidence>
<dbReference type="GO" id="GO:0006284">
    <property type="term" value="P:base-excision repair"/>
    <property type="evidence" value="ECO:0007669"/>
    <property type="project" value="TreeGrafter"/>
</dbReference>
<reference evidence="11" key="1">
    <citation type="journal article" date="2015" name="PLoS ONE">
        <title>Comprehensive Evaluation of Toxoplasma gondii VEG and Neospora caninum LIV Genomes with Tachyzoite Stage Transcriptome and Proteome Defines Novel Transcript Features.</title>
        <authorList>
            <person name="Ramaprasad A."/>
            <person name="Mourier T."/>
            <person name="Naeem R."/>
            <person name="Malas T.B."/>
            <person name="Moussa E."/>
            <person name="Panigrahi A."/>
            <person name="Vermont S.J."/>
            <person name="Otto T.D."/>
            <person name="Wastling J."/>
            <person name="Pain A."/>
        </authorList>
    </citation>
    <scope>NUCLEOTIDE SEQUENCE</scope>
    <source>
        <strain evidence="11">Liverpool</strain>
    </source>
</reference>
<name>A0A0F7UQA1_NEOCL</name>
<feature type="region of interest" description="Disordered" evidence="9">
    <location>
        <begin position="583"/>
        <end position="633"/>
    </location>
</feature>
<protein>
    <recommendedName>
        <fullName evidence="8">DNA-(apurinic or apyrimidinic site) endonuclease</fullName>
        <ecNumber evidence="8">3.1.-.-</ecNumber>
    </recommendedName>
</protein>
<comment type="similarity">
    <text evidence="1 8">Belongs to the DNA repair enzymes AP/ExoA family.</text>
</comment>
<evidence type="ECO:0000256" key="9">
    <source>
        <dbReference type="SAM" id="MobiDB-lite"/>
    </source>
</evidence>
<keyword evidence="8" id="KW-0234">DNA repair</keyword>
<dbReference type="PANTHER" id="PTHR22748:SF10">
    <property type="entry name" value="DNA-(APURINIC OR APYRIMIDINIC SITE) ENDONUCLEASE"/>
    <property type="match status" value="1"/>
</dbReference>
<dbReference type="SUPFAM" id="SSF56219">
    <property type="entry name" value="DNase I-like"/>
    <property type="match status" value="1"/>
</dbReference>
<feature type="active site" evidence="5">
    <location>
        <position position="367"/>
    </location>
</feature>
<dbReference type="EMBL" id="LN714486">
    <property type="protein sequence ID" value="CEL70282.1"/>
    <property type="molecule type" value="Genomic_DNA"/>
</dbReference>
<feature type="compositionally biased region" description="Low complexity" evidence="9">
    <location>
        <begin position="149"/>
        <end position="164"/>
    </location>
</feature>
<feature type="binding site" evidence="6">
    <location>
        <position position="534"/>
    </location>
    <ligand>
        <name>Mg(2+)</name>
        <dbReference type="ChEBI" id="CHEBI:18420"/>
        <label>1</label>
    </ligand>
</feature>
<feature type="site" description="Important for catalytic activity" evidence="7">
    <location>
        <position position="502"/>
    </location>
</feature>
<feature type="binding site" evidence="6">
    <location>
        <position position="533"/>
    </location>
    <ligand>
        <name>Mg(2+)</name>
        <dbReference type="ChEBI" id="CHEBI:18420"/>
        <label>1</label>
    </ligand>
</feature>
<feature type="binding site" evidence="6">
    <location>
        <position position="257"/>
    </location>
    <ligand>
        <name>Mg(2+)</name>
        <dbReference type="ChEBI" id="CHEBI:18420"/>
        <label>1</label>
    </ligand>
</feature>